<keyword evidence="9 16" id="KW-0547">Nucleotide-binding</keyword>
<feature type="binding site" evidence="16">
    <location>
        <position position="183"/>
    </location>
    <ligand>
        <name>substrate</name>
    </ligand>
</feature>
<comment type="caution">
    <text evidence="17">The sequence shown here is derived from an EMBL/GenBank/DDBJ whole genome shotgun (WGS) entry which is preliminary data.</text>
</comment>
<proteinExistence type="inferred from homology"/>
<evidence type="ECO:0000256" key="6">
    <source>
        <dbReference type="ARBA" id="ARBA00012102"/>
    </source>
</evidence>
<comment type="cofactor">
    <cofactor evidence="2">
        <name>K(+)</name>
        <dbReference type="ChEBI" id="CHEBI:29103"/>
    </cofactor>
</comment>
<keyword evidence="16" id="KW-0479">Metal-binding</keyword>
<dbReference type="GO" id="GO:0005524">
    <property type="term" value="F:ATP binding"/>
    <property type="evidence" value="ECO:0007669"/>
    <property type="project" value="UniProtKB-UniRule"/>
</dbReference>
<feature type="binding site" evidence="16">
    <location>
        <begin position="106"/>
        <end position="109"/>
    </location>
    <ligand>
        <name>substrate</name>
    </ligand>
</feature>
<dbReference type="EMBL" id="SORI01000021">
    <property type="protein sequence ID" value="TDY55886.1"/>
    <property type="molecule type" value="Genomic_DNA"/>
</dbReference>
<dbReference type="Pfam" id="PF03309">
    <property type="entry name" value="Pan_kinase"/>
    <property type="match status" value="1"/>
</dbReference>
<evidence type="ECO:0000256" key="12">
    <source>
        <dbReference type="ARBA" id="ARBA00022958"/>
    </source>
</evidence>
<dbReference type="OrthoDB" id="9804707at2"/>
<dbReference type="RefSeq" id="WP_133958849.1">
    <property type="nucleotide sequence ID" value="NZ_SORI01000021.1"/>
</dbReference>
<evidence type="ECO:0000256" key="4">
    <source>
        <dbReference type="ARBA" id="ARBA00005225"/>
    </source>
</evidence>
<keyword evidence="10 16" id="KW-0418">Kinase</keyword>
<keyword evidence="11 16" id="KW-0067">ATP-binding</keyword>
<dbReference type="SUPFAM" id="SSF53067">
    <property type="entry name" value="Actin-like ATPase domain"/>
    <property type="match status" value="2"/>
</dbReference>
<keyword evidence="7 16" id="KW-0963">Cytoplasm</keyword>
<dbReference type="UniPathway" id="UPA00241">
    <property type="reaction ID" value="UER00352"/>
</dbReference>
<evidence type="ECO:0000313" key="17">
    <source>
        <dbReference type="EMBL" id="TDY55886.1"/>
    </source>
</evidence>
<dbReference type="InterPro" id="IPR004619">
    <property type="entry name" value="Type_III_PanK"/>
</dbReference>
<keyword evidence="12 16" id="KW-0630">Potassium</keyword>
<gene>
    <name evidence="16" type="primary">coaX</name>
    <name evidence="17" type="ORF">C8D99_12111</name>
</gene>
<comment type="pathway">
    <text evidence="4 16">Cofactor biosynthesis; coenzyme A biosynthesis; CoA from (R)-pantothenate: step 1/5.</text>
</comment>
<comment type="cofactor">
    <cofactor evidence="16">
        <name>NH4(+)</name>
        <dbReference type="ChEBI" id="CHEBI:28938"/>
    </cofactor>
    <cofactor evidence="16">
        <name>K(+)</name>
        <dbReference type="ChEBI" id="CHEBI:29103"/>
    </cofactor>
    <text evidence="16">A monovalent cation. Ammonium or potassium.</text>
</comment>
<evidence type="ECO:0000256" key="8">
    <source>
        <dbReference type="ARBA" id="ARBA00022679"/>
    </source>
</evidence>
<dbReference type="NCBIfam" id="NF009855">
    <property type="entry name" value="PRK13321.1"/>
    <property type="match status" value="1"/>
</dbReference>
<keyword evidence="13 16" id="KW-0173">Coenzyme A biosynthesis</keyword>
<keyword evidence="18" id="KW-1185">Reference proteome</keyword>
<evidence type="ECO:0000313" key="18">
    <source>
        <dbReference type="Proteomes" id="UP000295066"/>
    </source>
</evidence>
<evidence type="ECO:0000256" key="11">
    <source>
        <dbReference type="ARBA" id="ARBA00022840"/>
    </source>
</evidence>
<dbReference type="AlphaFoldDB" id="A0A4R8M1W7"/>
<evidence type="ECO:0000256" key="10">
    <source>
        <dbReference type="ARBA" id="ARBA00022777"/>
    </source>
</evidence>
<dbReference type="PANTHER" id="PTHR34265:SF1">
    <property type="entry name" value="TYPE III PANTOTHENATE KINASE"/>
    <property type="match status" value="1"/>
</dbReference>
<name>A0A4R8M1W7_9BACT</name>
<accession>A0A4R8M1W7</accession>
<evidence type="ECO:0000256" key="15">
    <source>
        <dbReference type="ARBA" id="ARBA00040883"/>
    </source>
</evidence>
<dbReference type="InterPro" id="IPR043129">
    <property type="entry name" value="ATPase_NBD"/>
</dbReference>
<dbReference type="NCBIfam" id="TIGR00671">
    <property type="entry name" value="baf"/>
    <property type="match status" value="1"/>
</dbReference>
<dbReference type="GO" id="GO:0005737">
    <property type="term" value="C:cytoplasm"/>
    <property type="evidence" value="ECO:0007669"/>
    <property type="project" value="UniProtKB-SubCell"/>
</dbReference>
<comment type="subunit">
    <text evidence="5 16">Homodimer.</text>
</comment>
<dbReference type="Proteomes" id="UP000295066">
    <property type="component" value="Unassembled WGS sequence"/>
</dbReference>
<dbReference type="GO" id="GO:0046872">
    <property type="term" value="F:metal ion binding"/>
    <property type="evidence" value="ECO:0007669"/>
    <property type="project" value="UniProtKB-KW"/>
</dbReference>
<comment type="function">
    <text evidence="16">Catalyzes the phosphorylation of pantothenate (Pan), the first step in CoA biosynthesis.</text>
</comment>
<comment type="catalytic activity">
    <reaction evidence="1 16">
        <text>(R)-pantothenate + ATP = (R)-4'-phosphopantothenate + ADP + H(+)</text>
        <dbReference type="Rhea" id="RHEA:16373"/>
        <dbReference type="ChEBI" id="CHEBI:10986"/>
        <dbReference type="ChEBI" id="CHEBI:15378"/>
        <dbReference type="ChEBI" id="CHEBI:29032"/>
        <dbReference type="ChEBI" id="CHEBI:30616"/>
        <dbReference type="ChEBI" id="CHEBI:456216"/>
        <dbReference type="EC" id="2.7.1.33"/>
    </reaction>
</comment>
<evidence type="ECO:0000256" key="16">
    <source>
        <dbReference type="HAMAP-Rule" id="MF_01274"/>
    </source>
</evidence>
<feature type="active site" description="Proton acceptor" evidence="16">
    <location>
        <position position="108"/>
    </location>
</feature>
<evidence type="ECO:0000256" key="14">
    <source>
        <dbReference type="ARBA" id="ARBA00038036"/>
    </source>
</evidence>
<feature type="binding site" evidence="16">
    <location>
        <position position="99"/>
    </location>
    <ligand>
        <name>substrate</name>
    </ligand>
</feature>
<evidence type="ECO:0000256" key="3">
    <source>
        <dbReference type="ARBA" id="ARBA00004496"/>
    </source>
</evidence>
<comment type="subcellular location">
    <subcellularLocation>
        <location evidence="3 16">Cytoplasm</location>
    </subcellularLocation>
</comment>
<dbReference type="PANTHER" id="PTHR34265">
    <property type="entry name" value="TYPE III PANTOTHENATE KINASE"/>
    <property type="match status" value="1"/>
</dbReference>
<dbReference type="Gene3D" id="3.30.420.40">
    <property type="match status" value="2"/>
</dbReference>
<keyword evidence="8 16" id="KW-0808">Transferase</keyword>
<dbReference type="EC" id="2.7.1.33" evidence="6 16"/>
<sequence length="255" mass="27143">MLLVLDVGNTTTVIGIYDGETLVKHWRLMSERHTSDELGIYLLNLLDICGIPRASIDGAIYSSVVPSLDMALSEGLREYLSVDPVKVTPSLDLGIEIAYSPRHEVGADRLVNSVAGKARYGAPLIVVDFGTAITLDILNSEGAYLGGTISPGLVTGMEALFGRTAKLPQVSLEPPKSVIGNNTIGSIQAGILFGNAGLVDFLVRKTWDELGCRTPVAATGGHAAAIASISETITAVDPWLTLEGLRLIHERNRPR</sequence>
<feature type="binding site" evidence="16">
    <location>
        <position position="128"/>
    </location>
    <ligand>
        <name>K(+)</name>
        <dbReference type="ChEBI" id="CHEBI:29103"/>
    </ligand>
</feature>
<dbReference type="GO" id="GO:0004594">
    <property type="term" value="F:pantothenate kinase activity"/>
    <property type="evidence" value="ECO:0007669"/>
    <property type="project" value="UniProtKB-UniRule"/>
</dbReference>
<evidence type="ECO:0000256" key="1">
    <source>
        <dbReference type="ARBA" id="ARBA00001206"/>
    </source>
</evidence>
<evidence type="ECO:0000256" key="13">
    <source>
        <dbReference type="ARBA" id="ARBA00022993"/>
    </source>
</evidence>
<evidence type="ECO:0000256" key="7">
    <source>
        <dbReference type="ARBA" id="ARBA00022490"/>
    </source>
</evidence>
<reference evidence="17 18" key="1">
    <citation type="submission" date="2019-03" db="EMBL/GenBank/DDBJ databases">
        <title>Genomic Encyclopedia of Type Strains, Phase IV (KMG-IV): sequencing the most valuable type-strain genomes for metagenomic binning, comparative biology and taxonomic classification.</title>
        <authorList>
            <person name="Goeker M."/>
        </authorList>
    </citation>
    <scope>NUCLEOTIDE SEQUENCE [LARGE SCALE GENOMIC DNA]</scope>
    <source>
        <strain evidence="17 18">DSM 25964</strain>
    </source>
</reference>
<evidence type="ECO:0000256" key="9">
    <source>
        <dbReference type="ARBA" id="ARBA00022741"/>
    </source>
</evidence>
<protein>
    <recommendedName>
        <fullName evidence="15 16">Type III pantothenate kinase</fullName>
        <ecNumber evidence="6 16">2.7.1.33</ecNumber>
    </recommendedName>
    <alternativeName>
        <fullName evidence="16">PanK-III</fullName>
    </alternativeName>
    <alternativeName>
        <fullName evidence="16">Pantothenic acid kinase</fullName>
    </alternativeName>
</protein>
<dbReference type="HAMAP" id="MF_01274">
    <property type="entry name" value="Pantothen_kinase_3"/>
    <property type="match status" value="1"/>
</dbReference>
<feature type="binding site" evidence="16">
    <location>
        <begin position="6"/>
        <end position="13"/>
    </location>
    <ligand>
        <name>ATP</name>
        <dbReference type="ChEBI" id="CHEBI:30616"/>
    </ligand>
</feature>
<dbReference type="GO" id="GO:0015937">
    <property type="term" value="P:coenzyme A biosynthetic process"/>
    <property type="evidence" value="ECO:0007669"/>
    <property type="project" value="UniProtKB-UniRule"/>
</dbReference>
<evidence type="ECO:0000256" key="5">
    <source>
        <dbReference type="ARBA" id="ARBA00011738"/>
    </source>
</evidence>
<comment type="similarity">
    <text evidence="14 16">Belongs to the type III pantothenate kinase family.</text>
</comment>
<evidence type="ECO:0000256" key="2">
    <source>
        <dbReference type="ARBA" id="ARBA00001958"/>
    </source>
</evidence>
<organism evidence="17 18">
    <name type="scientific">Aminivibrio pyruvatiphilus</name>
    <dbReference type="NCBI Taxonomy" id="1005740"/>
    <lineage>
        <taxon>Bacteria</taxon>
        <taxon>Thermotogati</taxon>
        <taxon>Synergistota</taxon>
        <taxon>Synergistia</taxon>
        <taxon>Synergistales</taxon>
        <taxon>Aminobacteriaceae</taxon>
        <taxon>Aminivibrio</taxon>
    </lineage>
</organism>
<feature type="binding site" evidence="16">
    <location>
        <position position="131"/>
    </location>
    <ligand>
        <name>ATP</name>
        <dbReference type="ChEBI" id="CHEBI:30616"/>
    </ligand>
</feature>
<dbReference type="CDD" id="cd24015">
    <property type="entry name" value="ASKHA_NBD_PanK-III"/>
    <property type="match status" value="1"/>
</dbReference>